<keyword evidence="3" id="KW-1185">Reference proteome</keyword>
<feature type="compositionally biased region" description="Basic and acidic residues" evidence="1">
    <location>
        <begin position="307"/>
        <end position="323"/>
    </location>
</feature>
<sequence>MSVFHFKTKTLKAASEVSFFYGSSQVMWWHATDWANLFKLVLQYALVLYVLAIQTITFCTSEKKEPSSKDVSKEDAQVMTTQAFICIRFPMKTGQHGMNFSLEGRTALNACVSAASAMRLAPSYIIETHAQETSPMASQGLDISLKTAYKATESRDQRGSAEDAGGATEKAPPKRVFPKRRKPNDPSEDTEVGTEHTIYERRAKVRQRDILEVEPTQRVLAHSPSAPKPEELAKALLKIQASEKKEKSMLDTMRQWFEEQVTQQQRRESARSDTQASSPRRRKSKRAPATLLPYQGTPVVHATPSERAARTAREARTTPKQEPSEPAGTNDLGNDNDVGAGEADNRDTLRKSLKVPGKKS</sequence>
<accession>A0A016U7G9</accession>
<dbReference type="OrthoDB" id="10632173at2759"/>
<evidence type="ECO:0000313" key="2">
    <source>
        <dbReference type="EMBL" id="EYC10802.1"/>
    </source>
</evidence>
<name>A0A016U7G9_9BILA</name>
<feature type="compositionally biased region" description="Basic and acidic residues" evidence="1">
    <location>
        <begin position="193"/>
        <end position="203"/>
    </location>
</feature>
<protein>
    <submittedName>
        <fullName evidence="2">Uncharacterized protein</fullName>
    </submittedName>
</protein>
<feature type="compositionally biased region" description="Basic and acidic residues" evidence="1">
    <location>
        <begin position="152"/>
        <end position="161"/>
    </location>
</feature>
<dbReference type="AlphaFoldDB" id="A0A016U7G9"/>
<evidence type="ECO:0000256" key="1">
    <source>
        <dbReference type="SAM" id="MobiDB-lite"/>
    </source>
</evidence>
<feature type="region of interest" description="Disordered" evidence="1">
    <location>
        <begin position="244"/>
        <end position="360"/>
    </location>
</feature>
<dbReference type="Proteomes" id="UP000024635">
    <property type="component" value="Unassembled WGS sequence"/>
</dbReference>
<feature type="compositionally biased region" description="Basic residues" evidence="1">
    <location>
        <begin position="351"/>
        <end position="360"/>
    </location>
</feature>
<proteinExistence type="predicted"/>
<reference evidence="3" key="1">
    <citation type="journal article" date="2015" name="Nat. Genet.">
        <title>The genome and transcriptome of the zoonotic hookworm Ancylostoma ceylanicum identify infection-specific gene families.</title>
        <authorList>
            <person name="Schwarz E.M."/>
            <person name="Hu Y."/>
            <person name="Antoshechkin I."/>
            <person name="Miller M.M."/>
            <person name="Sternberg P.W."/>
            <person name="Aroian R.V."/>
        </authorList>
    </citation>
    <scope>NUCLEOTIDE SEQUENCE</scope>
    <source>
        <strain evidence="3">HY135</strain>
    </source>
</reference>
<gene>
    <name evidence="2" type="primary">Acey_s0053.g2301</name>
    <name evidence="2" type="ORF">Y032_0053g2301</name>
</gene>
<dbReference type="EMBL" id="JARK01001389">
    <property type="protein sequence ID" value="EYC10802.1"/>
    <property type="molecule type" value="Genomic_DNA"/>
</dbReference>
<evidence type="ECO:0000313" key="3">
    <source>
        <dbReference type="Proteomes" id="UP000024635"/>
    </source>
</evidence>
<feature type="region of interest" description="Disordered" evidence="1">
    <location>
        <begin position="150"/>
        <end position="203"/>
    </location>
</feature>
<organism evidence="2 3">
    <name type="scientific">Ancylostoma ceylanicum</name>
    <dbReference type="NCBI Taxonomy" id="53326"/>
    <lineage>
        <taxon>Eukaryota</taxon>
        <taxon>Metazoa</taxon>
        <taxon>Ecdysozoa</taxon>
        <taxon>Nematoda</taxon>
        <taxon>Chromadorea</taxon>
        <taxon>Rhabditida</taxon>
        <taxon>Rhabditina</taxon>
        <taxon>Rhabditomorpha</taxon>
        <taxon>Strongyloidea</taxon>
        <taxon>Ancylostomatidae</taxon>
        <taxon>Ancylostomatinae</taxon>
        <taxon>Ancylostoma</taxon>
    </lineage>
</organism>
<comment type="caution">
    <text evidence="2">The sequence shown here is derived from an EMBL/GenBank/DDBJ whole genome shotgun (WGS) entry which is preliminary data.</text>
</comment>